<dbReference type="AlphaFoldDB" id="A0A6J4L547"/>
<feature type="non-terminal residue" evidence="2">
    <location>
        <position position="1"/>
    </location>
</feature>
<proteinExistence type="predicted"/>
<accession>A0A6J4L547</accession>
<organism evidence="2">
    <name type="scientific">uncultured Friedmanniella sp</name>
    <dbReference type="NCBI Taxonomy" id="335381"/>
    <lineage>
        <taxon>Bacteria</taxon>
        <taxon>Bacillati</taxon>
        <taxon>Actinomycetota</taxon>
        <taxon>Actinomycetes</taxon>
        <taxon>Propionibacteriales</taxon>
        <taxon>Nocardioidaceae</taxon>
        <taxon>Friedmanniella</taxon>
        <taxon>environmental samples</taxon>
    </lineage>
</organism>
<evidence type="ECO:0000256" key="1">
    <source>
        <dbReference type="SAM" id="MobiDB-lite"/>
    </source>
</evidence>
<feature type="region of interest" description="Disordered" evidence="1">
    <location>
        <begin position="1"/>
        <end position="74"/>
    </location>
</feature>
<gene>
    <name evidence="2" type="ORF">AVDCRST_MAG61-2194</name>
</gene>
<reference evidence="2" key="1">
    <citation type="submission" date="2020-02" db="EMBL/GenBank/DDBJ databases">
        <authorList>
            <person name="Meier V. D."/>
        </authorList>
    </citation>
    <scope>NUCLEOTIDE SEQUENCE</scope>
    <source>
        <strain evidence="2">AVDCRST_MAG61</strain>
    </source>
</reference>
<feature type="compositionally biased region" description="Low complexity" evidence="1">
    <location>
        <begin position="65"/>
        <end position="74"/>
    </location>
</feature>
<feature type="non-terminal residue" evidence="2">
    <location>
        <position position="74"/>
    </location>
</feature>
<name>A0A6J4L547_9ACTN</name>
<protein>
    <submittedName>
        <fullName evidence="2">Uncharacterized protein</fullName>
    </submittedName>
</protein>
<sequence>ARRRLQPGLGAPRAGGRAAGHRGDGPAGARGCSGGDAAALRRPAAGRPSGEPRCGAVAPARRARTPAARRTAAL</sequence>
<evidence type="ECO:0000313" key="2">
    <source>
        <dbReference type="EMBL" id="CAA9319702.1"/>
    </source>
</evidence>
<feature type="compositionally biased region" description="Low complexity" evidence="1">
    <location>
        <begin position="7"/>
        <end position="16"/>
    </location>
</feature>
<feature type="compositionally biased region" description="Gly residues" evidence="1">
    <location>
        <begin position="25"/>
        <end position="34"/>
    </location>
</feature>
<dbReference type="EMBL" id="CADCTT010000288">
    <property type="protein sequence ID" value="CAA9319702.1"/>
    <property type="molecule type" value="Genomic_DNA"/>
</dbReference>
<feature type="compositionally biased region" description="Low complexity" evidence="1">
    <location>
        <begin position="35"/>
        <end position="47"/>
    </location>
</feature>